<dbReference type="EMBL" id="CP016364">
    <property type="protein sequence ID" value="APG47810.1"/>
    <property type="molecule type" value="Genomic_DNA"/>
</dbReference>
<keyword evidence="2" id="KW-1185">Reference proteome</keyword>
<name>A0A1L3I6T7_9RHOB</name>
<evidence type="ECO:0000313" key="2">
    <source>
        <dbReference type="Proteomes" id="UP000183859"/>
    </source>
</evidence>
<accession>A0A1L3I6T7</accession>
<dbReference type="AlphaFoldDB" id="A0A1L3I6T7"/>
<reference evidence="2" key="1">
    <citation type="submission" date="2016-07" db="EMBL/GenBank/DDBJ databases">
        <title>Phaeobacter portensis sp. nov., a tropodithietic acid producing bacterium isolated from a German harbor.</title>
        <authorList>
            <person name="Freese H.M."/>
            <person name="Bunk B."/>
            <person name="Breider S."/>
            <person name="Brinkhoff T."/>
        </authorList>
    </citation>
    <scope>NUCLEOTIDE SEQUENCE [LARGE SCALE GENOMIC DNA]</scope>
    <source>
        <strain evidence="2">P97</strain>
    </source>
</reference>
<protein>
    <submittedName>
        <fullName evidence="1">Uncharacterized protein</fullName>
    </submittedName>
</protein>
<dbReference type="OrthoDB" id="9827325at2"/>
<sequence>MGKAGRQRQKATKTDAEVFADLGGWFGEQPHTLKRNQKKLTEYPCRMFGLDNKKMRPVSRRIGKNAVSASSSKKHVSSAMIVSAVMTRA</sequence>
<proteinExistence type="predicted"/>
<gene>
    <name evidence="1" type="ORF">PhaeoP97_02422</name>
</gene>
<dbReference type="Proteomes" id="UP000183859">
    <property type="component" value="Chromosome"/>
</dbReference>
<evidence type="ECO:0000313" key="1">
    <source>
        <dbReference type="EMBL" id="APG47810.1"/>
    </source>
</evidence>
<dbReference type="KEGG" id="php:PhaeoP97_02422"/>
<organism evidence="1 2">
    <name type="scientific">Phaeobacter porticola</name>
    <dbReference type="NCBI Taxonomy" id="1844006"/>
    <lineage>
        <taxon>Bacteria</taxon>
        <taxon>Pseudomonadati</taxon>
        <taxon>Pseudomonadota</taxon>
        <taxon>Alphaproteobacteria</taxon>
        <taxon>Rhodobacterales</taxon>
        <taxon>Roseobacteraceae</taxon>
        <taxon>Phaeobacter</taxon>
    </lineage>
</organism>